<dbReference type="AlphaFoldDB" id="A0A4Q7W0M8"/>
<dbReference type="PROSITE" id="PS50113">
    <property type="entry name" value="PAC"/>
    <property type="match status" value="1"/>
</dbReference>
<accession>A0A4Q7W0M8</accession>
<dbReference type="InterPro" id="IPR000160">
    <property type="entry name" value="GGDEF_dom"/>
</dbReference>
<dbReference type="InterPro" id="IPR043128">
    <property type="entry name" value="Rev_trsase/Diguanyl_cyclase"/>
</dbReference>
<evidence type="ECO:0000313" key="6">
    <source>
        <dbReference type="Proteomes" id="UP000293671"/>
    </source>
</evidence>
<dbReference type="SMART" id="SM00052">
    <property type="entry name" value="EAL"/>
    <property type="match status" value="1"/>
</dbReference>
<dbReference type="PROSITE" id="PS50887">
    <property type="entry name" value="GGDEF"/>
    <property type="match status" value="1"/>
</dbReference>
<dbReference type="InterPro" id="IPR000700">
    <property type="entry name" value="PAS-assoc_C"/>
</dbReference>
<evidence type="ECO:0000259" key="1">
    <source>
        <dbReference type="PROSITE" id="PS50112"/>
    </source>
</evidence>
<dbReference type="InterPro" id="IPR035965">
    <property type="entry name" value="PAS-like_dom_sf"/>
</dbReference>
<dbReference type="InterPro" id="IPR052155">
    <property type="entry name" value="Biofilm_reg_signaling"/>
</dbReference>
<dbReference type="InterPro" id="IPR001633">
    <property type="entry name" value="EAL_dom"/>
</dbReference>
<feature type="domain" description="PAS" evidence="1">
    <location>
        <begin position="142"/>
        <end position="204"/>
    </location>
</feature>
<comment type="caution">
    <text evidence="5">The sequence shown here is derived from an EMBL/GenBank/DDBJ whole genome shotgun (WGS) entry which is preliminary data.</text>
</comment>
<dbReference type="SMART" id="SM00091">
    <property type="entry name" value="PAS"/>
    <property type="match status" value="3"/>
</dbReference>
<dbReference type="SUPFAM" id="SSF141868">
    <property type="entry name" value="EAL domain-like"/>
    <property type="match status" value="1"/>
</dbReference>
<feature type="domain" description="PAC" evidence="2">
    <location>
        <begin position="89"/>
        <end position="141"/>
    </location>
</feature>
<reference evidence="5 6" key="1">
    <citation type="submission" date="2019-02" db="EMBL/GenBank/DDBJ databases">
        <title>Genomic Encyclopedia of Type Strains, Phase IV (KMG-IV): sequencing the most valuable type-strain genomes for metagenomic binning, comparative biology and taxonomic classification.</title>
        <authorList>
            <person name="Goeker M."/>
        </authorList>
    </citation>
    <scope>NUCLEOTIDE SEQUENCE [LARGE SCALE GENOMIC DNA]</scope>
    <source>
        <strain evidence="5 6">DSM 19570</strain>
    </source>
</reference>
<evidence type="ECO:0000259" key="3">
    <source>
        <dbReference type="PROSITE" id="PS50883"/>
    </source>
</evidence>
<sequence length="694" mass="76284">MPAAPVLPPSGPGDEAQRLRLLADHVPALIAYYETEGLRCNFANRRYAETFGFTTETILGLSVREVVGEAGWAQIGPMVERVIREHEGVSYERELVSAAGQQMWIEVELVPHLDTDGQLLGAFVRLSDVTRHRQAEREARESEARLAKFMEASAEGIVFHRNALVVDVNPALCALLGYARDELIGRRTTEFVAPAHVPRVIEVIGGGADLSYEVEVVHRDGTLIPVELLTRVIALDGEHLRFVIVRDIRDRLAAQARINHLAHHDALTGLPNRIAFVQQLDRMAASHRAGEARFALLFIDLDHFKRVNDSLGHLAGDTLLQTVATRITGALRDSDRVARFGGDEFMVLAAGAHDVTVVEQVAAKLLAAIEAPITVGGRPISVSPSIGVALFPEDGRTPAELIQHADAAMYLAKARGRANVQFFDPTLSRNAYAALVMEGQLAQAIATNAFRLQFQPQVREFDGAMVGAEALIRWQHPERGLLMPDVFMPVAEARRLMVPIGQWVMREALQSARRWRAAGLTAPVAVNLSTLQFQQHGFVDGLAHLLEELQVPGDALELELTERMLMDDLVEVKRKLQALQALGIRIAVDDFGTGYSSLRHLKDLPINKIKIDRSFVKDLTRDRDALAITQAIVQLAHSLGMAVVAEGVETIEQRRVLADLGCDVQQGHLVAPPLDESALLAWARQRAPVDRSIA</sequence>
<dbReference type="InterPro" id="IPR035919">
    <property type="entry name" value="EAL_sf"/>
</dbReference>
<proteinExistence type="predicted"/>
<name>A0A4Q7W0M8_9BURK</name>
<dbReference type="SUPFAM" id="SSF55073">
    <property type="entry name" value="Nucleotide cyclase"/>
    <property type="match status" value="1"/>
</dbReference>
<dbReference type="Gene3D" id="3.30.450.20">
    <property type="entry name" value="PAS domain"/>
    <property type="match status" value="2"/>
</dbReference>
<organism evidence="5 6">
    <name type="scientific">Rivibacter subsaxonicus</name>
    <dbReference type="NCBI Taxonomy" id="457575"/>
    <lineage>
        <taxon>Bacteria</taxon>
        <taxon>Pseudomonadati</taxon>
        <taxon>Pseudomonadota</taxon>
        <taxon>Betaproteobacteria</taxon>
        <taxon>Burkholderiales</taxon>
        <taxon>Rivibacter</taxon>
    </lineage>
</organism>
<dbReference type="PANTHER" id="PTHR44757:SF2">
    <property type="entry name" value="BIOFILM ARCHITECTURE MAINTENANCE PROTEIN MBAA"/>
    <property type="match status" value="1"/>
</dbReference>
<dbReference type="SUPFAM" id="SSF55785">
    <property type="entry name" value="PYP-like sensor domain (PAS domain)"/>
    <property type="match status" value="2"/>
</dbReference>
<evidence type="ECO:0000313" key="5">
    <source>
        <dbReference type="EMBL" id="RZU02741.1"/>
    </source>
</evidence>
<dbReference type="InterPro" id="IPR029787">
    <property type="entry name" value="Nucleotide_cyclase"/>
</dbReference>
<dbReference type="PROSITE" id="PS50112">
    <property type="entry name" value="PAS"/>
    <property type="match status" value="2"/>
</dbReference>
<dbReference type="Pfam" id="PF13426">
    <property type="entry name" value="PAS_9"/>
    <property type="match status" value="1"/>
</dbReference>
<protein>
    <submittedName>
        <fullName evidence="5">PAS domain S-box-containing protein/diguanylate cyclase (GGDEF)-like protein</fullName>
    </submittedName>
</protein>
<dbReference type="SMART" id="SM00086">
    <property type="entry name" value="PAC"/>
    <property type="match status" value="2"/>
</dbReference>
<dbReference type="InterPro" id="IPR000014">
    <property type="entry name" value="PAS"/>
</dbReference>
<dbReference type="CDD" id="cd01948">
    <property type="entry name" value="EAL"/>
    <property type="match status" value="1"/>
</dbReference>
<dbReference type="InterPro" id="IPR001610">
    <property type="entry name" value="PAC"/>
</dbReference>
<dbReference type="InterPro" id="IPR013656">
    <property type="entry name" value="PAS_4"/>
</dbReference>
<keyword evidence="6" id="KW-1185">Reference proteome</keyword>
<dbReference type="Gene3D" id="3.30.70.270">
    <property type="match status" value="1"/>
</dbReference>
<gene>
    <name evidence="5" type="ORF">EV670_0770</name>
</gene>
<dbReference type="NCBIfam" id="TIGR00254">
    <property type="entry name" value="GGDEF"/>
    <property type="match status" value="1"/>
</dbReference>
<dbReference type="Pfam" id="PF00990">
    <property type="entry name" value="GGDEF"/>
    <property type="match status" value="1"/>
</dbReference>
<dbReference type="Pfam" id="PF00563">
    <property type="entry name" value="EAL"/>
    <property type="match status" value="1"/>
</dbReference>
<dbReference type="EMBL" id="SHKP01000004">
    <property type="protein sequence ID" value="RZU02741.1"/>
    <property type="molecule type" value="Genomic_DNA"/>
</dbReference>
<evidence type="ECO:0000259" key="4">
    <source>
        <dbReference type="PROSITE" id="PS50887"/>
    </source>
</evidence>
<dbReference type="SMART" id="SM00267">
    <property type="entry name" value="GGDEF"/>
    <property type="match status" value="1"/>
</dbReference>
<dbReference type="PROSITE" id="PS50883">
    <property type="entry name" value="EAL"/>
    <property type="match status" value="1"/>
</dbReference>
<dbReference type="FunFam" id="3.30.70.270:FF:000001">
    <property type="entry name" value="Diguanylate cyclase domain protein"/>
    <property type="match status" value="1"/>
</dbReference>
<dbReference type="CDD" id="cd01949">
    <property type="entry name" value="GGDEF"/>
    <property type="match status" value="1"/>
</dbReference>
<dbReference type="RefSeq" id="WP_242616819.1">
    <property type="nucleotide sequence ID" value="NZ_SHKP01000004.1"/>
</dbReference>
<dbReference type="Pfam" id="PF08448">
    <property type="entry name" value="PAS_4"/>
    <property type="match status" value="1"/>
</dbReference>
<evidence type="ECO:0000259" key="2">
    <source>
        <dbReference type="PROSITE" id="PS50113"/>
    </source>
</evidence>
<dbReference type="PANTHER" id="PTHR44757">
    <property type="entry name" value="DIGUANYLATE CYCLASE DGCP"/>
    <property type="match status" value="1"/>
</dbReference>
<feature type="domain" description="PAS" evidence="1">
    <location>
        <begin position="15"/>
        <end position="86"/>
    </location>
</feature>
<dbReference type="Gene3D" id="3.20.20.450">
    <property type="entry name" value="EAL domain"/>
    <property type="match status" value="1"/>
</dbReference>
<dbReference type="CDD" id="cd00130">
    <property type="entry name" value="PAS"/>
    <property type="match status" value="2"/>
</dbReference>
<dbReference type="GO" id="GO:0003824">
    <property type="term" value="F:catalytic activity"/>
    <property type="evidence" value="ECO:0007669"/>
    <property type="project" value="UniProtKB-ARBA"/>
</dbReference>
<dbReference type="NCBIfam" id="TIGR00229">
    <property type="entry name" value="sensory_box"/>
    <property type="match status" value="2"/>
</dbReference>
<feature type="domain" description="EAL" evidence="3">
    <location>
        <begin position="434"/>
        <end position="687"/>
    </location>
</feature>
<feature type="domain" description="GGDEF" evidence="4">
    <location>
        <begin position="292"/>
        <end position="425"/>
    </location>
</feature>
<dbReference type="Proteomes" id="UP000293671">
    <property type="component" value="Unassembled WGS sequence"/>
</dbReference>